<evidence type="ECO:0000313" key="1">
    <source>
        <dbReference type="EMBL" id="GLW63398.1"/>
    </source>
</evidence>
<dbReference type="EMBL" id="BSRZ01000002">
    <property type="protein sequence ID" value="GLW63398.1"/>
    <property type="molecule type" value="Genomic_DNA"/>
</dbReference>
<dbReference type="AlphaFoldDB" id="A0A9W6PUX1"/>
<protein>
    <submittedName>
        <fullName evidence="1">Uncharacterized protein</fullName>
    </submittedName>
</protein>
<organism evidence="1 2">
    <name type="scientific">Actinomadura rubrobrunea</name>
    <dbReference type="NCBI Taxonomy" id="115335"/>
    <lineage>
        <taxon>Bacteria</taxon>
        <taxon>Bacillati</taxon>
        <taxon>Actinomycetota</taxon>
        <taxon>Actinomycetes</taxon>
        <taxon>Streptosporangiales</taxon>
        <taxon>Thermomonosporaceae</taxon>
        <taxon>Actinomadura</taxon>
    </lineage>
</organism>
<reference evidence="1" key="1">
    <citation type="submission" date="2023-02" db="EMBL/GenBank/DDBJ databases">
        <title>Actinomadura rubrobrunea NBRC 14622.</title>
        <authorList>
            <person name="Ichikawa N."/>
            <person name="Sato H."/>
            <person name="Tonouchi N."/>
        </authorList>
    </citation>
    <scope>NUCLEOTIDE SEQUENCE</scope>
    <source>
        <strain evidence="1">NBRC 14622</strain>
    </source>
</reference>
<gene>
    <name evidence="1" type="ORF">Arub01_16420</name>
</gene>
<evidence type="ECO:0000313" key="2">
    <source>
        <dbReference type="Proteomes" id="UP001165124"/>
    </source>
</evidence>
<name>A0A9W6PUX1_9ACTN</name>
<accession>A0A9W6PUX1</accession>
<proteinExistence type="predicted"/>
<keyword evidence="2" id="KW-1185">Reference proteome</keyword>
<dbReference type="Proteomes" id="UP001165124">
    <property type="component" value="Unassembled WGS sequence"/>
</dbReference>
<sequence length="94" mass="9837">MVGRLDHIATGCGGRVATLVSGRYSCASAYWGDDLVLAPTIPDDLLVSDLTRRCAPGRDARGGVRALLSGAAMNDAPFSSLSEVAGRWLSEQSQ</sequence>
<comment type="caution">
    <text evidence="1">The sequence shown here is derived from an EMBL/GenBank/DDBJ whole genome shotgun (WGS) entry which is preliminary data.</text>
</comment>